<dbReference type="EMBL" id="LWLT01000022">
    <property type="status" value="NOT_ANNOTATED_CDS"/>
    <property type="molecule type" value="Genomic_DNA"/>
</dbReference>
<dbReference type="AlphaFoldDB" id="A0A452ETP8"/>
<accession>A0A452ETP8</accession>
<proteinExistence type="predicted"/>
<dbReference type="STRING" id="9925.ENSCHIP00000015490"/>
<evidence type="ECO:0000313" key="2">
    <source>
        <dbReference type="Proteomes" id="UP000291000"/>
    </source>
</evidence>
<dbReference type="OMA" id="CFQLTIT"/>
<dbReference type="GeneTree" id="ENSGT01030000235142"/>
<reference evidence="1 2" key="1">
    <citation type="submission" date="2016-04" db="EMBL/GenBank/DDBJ databases">
        <title>Polished mammalian reference genomes with single-molecule sequencing and chromosome conformation capture applied to the Capra hircus genome.</title>
        <authorList>
            <person name="Bickhart D.M."/>
            <person name="Koren S."/>
            <person name="Rosen B."/>
            <person name="Hastie A."/>
            <person name="Liachko I."/>
            <person name="Sullivan S.T."/>
            <person name="Burton J."/>
            <person name="Sayre B.L."/>
            <person name="Huson H.J."/>
            <person name="Lee J."/>
            <person name="Lam E."/>
            <person name="Kelley C.M."/>
            <person name="Hutchison J.L."/>
            <person name="Zhou Y."/>
            <person name="Sun J."/>
            <person name="Crisa A."/>
            <person name="Schwartz J.C."/>
            <person name="Hammond J.A."/>
            <person name="Schroeder S.G."/>
            <person name="Liu G.E."/>
            <person name="Dunham M."/>
            <person name="Shendure J."/>
            <person name="Sonstegard T.S."/>
            <person name="Phillippy A.M."/>
            <person name="Van Tassell C.P."/>
            <person name="Smith T.P."/>
        </authorList>
    </citation>
    <scope>NUCLEOTIDE SEQUENCE [LARGE SCALE GENOMIC DNA]</scope>
</reference>
<organism evidence="1 2">
    <name type="scientific">Capra hircus</name>
    <name type="common">Goat</name>
    <dbReference type="NCBI Taxonomy" id="9925"/>
    <lineage>
        <taxon>Eukaryota</taxon>
        <taxon>Metazoa</taxon>
        <taxon>Chordata</taxon>
        <taxon>Craniata</taxon>
        <taxon>Vertebrata</taxon>
        <taxon>Euteleostomi</taxon>
        <taxon>Mammalia</taxon>
        <taxon>Eutheria</taxon>
        <taxon>Laurasiatheria</taxon>
        <taxon>Artiodactyla</taxon>
        <taxon>Ruminantia</taxon>
        <taxon>Pecora</taxon>
        <taxon>Bovidae</taxon>
        <taxon>Caprinae</taxon>
        <taxon>Capra</taxon>
    </lineage>
</organism>
<keyword evidence="2" id="KW-1185">Reference proteome</keyword>
<dbReference type="Ensembl" id="ENSCHIT00000023293.1">
    <property type="protein sequence ID" value="ENSCHIP00000015490.1"/>
    <property type="gene ID" value="ENSCHIG00000016121.1"/>
</dbReference>
<reference evidence="1" key="2">
    <citation type="submission" date="2025-08" db="UniProtKB">
        <authorList>
            <consortium name="Ensembl"/>
        </authorList>
    </citation>
    <scope>IDENTIFICATION</scope>
</reference>
<name>A0A452ETP8_CAPHI</name>
<evidence type="ECO:0000313" key="1">
    <source>
        <dbReference type="Ensembl" id="ENSCHIP00000015490.1"/>
    </source>
</evidence>
<reference evidence="1" key="3">
    <citation type="submission" date="2025-09" db="UniProtKB">
        <authorList>
            <consortium name="Ensembl"/>
        </authorList>
    </citation>
    <scope>IDENTIFICATION</scope>
</reference>
<dbReference type="Proteomes" id="UP000291000">
    <property type="component" value="Chromosome 19"/>
</dbReference>
<protein>
    <submittedName>
        <fullName evidence="1">Uncharacterized protein</fullName>
    </submittedName>
</protein>
<sequence length="80" mass="9221">MLTLVSKLRREDSLKATASDSTRQVSVTDRLFVKEVAEPEANLPYRCKVHFSNPRELHCFQEQLPTPIFWPGEFHGLYSA</sequence>